<comment type="caution">
    <text evidence="1">The sequence shown here is derived from an EMBL/GenBank/DDBJ whole genome shotgun (WGS) entry which is preliminary data.</text>
</comment>
<protein>
    <submittedName>
        <fullName evidence="1">Uncharacterized protein</fullName>
    </submittedName>
</protein>
<reference evidence="1" key="1">
    <citation type="submission" date="2020-07" db="EMBL/GenBank/DDBJ databases">
        <title>Genome sequence and genetic diversity analysis of an under-domesticated orphan crop, white fonio (Digitaria exilis).</title>
        <authorList>
            <person name="Bennetzen J.L."/>
            <person name="Chen S."/>
            <person name="Ma X."/>
            <person name="Wang X."/>
            <person name="Yssel A.E.J."/>
            <person name="Chaluvadi S.R."/>
            <person name="Johnson M."/>
            <person name="Gangashetty P."/>
            <person name="Hamidou F."/>
            <person name="Sanogo M.D."/>
            <person name="Zwaenepoel A."/>
            <person name="Wallace J."/>
            <person name="Van De Peer Y."/>
            <person name="Van Deynze A."/>
        </authorList>
    </citation>
    <scope>NUCLEOTIDE SEQUENCE</scope>
    <source>
        <tissue evidence="1">Leaves</tissue>
    </source>
</reference>
<evidence type="ECO:0000313" key="1">
    <source>
        <dbReference type="EMBL" id="KAF8673432.1"/>
    </source>
</evidence>
<evidence type="ECO:0000313" key="2">
    <source>
        <dbReference type="Proteomes" id="UP000636709"/>
    </source>
</evidence>
<organism evidence="1 2">
    <name type="scientific">Digitaria exilis</name>
    <dbReference type="NCBI Taxonomy" id="1010633"/>
    <lineage>
        <taxon>Eukaryota</taxon>
        <taxon>Viridiplantae</taxon>
        <taxon>Streptophyta</taxon>
        <taxon>Embryophyta</taxon>
        <taxon>Tracheophyta</taxon>
        <taxon>Spermatophyta</taxon>
        <taxon>Magnoliopsida</taxon>
        <taxon>Liliopsida</taxon>
        <taxon>Poales</taxon>
        <taxon>Poaceae</taxon>
        <taxon>PACMAD clade</taxon>
        <taxon>Panicoideae</taxon>
        <taxon>Panicodae</taxon>
        <taxon>Paniceae</taxon>
        <taxon>Anthephorinae</taxon>
        <taxon>Digitaria</taxon>
    </lineage>
</organism>
<sequence length="28" mass="3098">MSGSAVNKLAAVQKEVCNHCRKPWNKPT</sequence>
<accession>A0A835E954</accession>
<name>A0A835E954_9POAL</name>
<dbReference type="AlphaFoldDB" id="A0A835E954"/>
<gene>
    <name evidence="1" type="ORF">HU200_048997</name>
</gene>
<dbReference type="Proteomes" id="UP000636709">
    <property type="component" value="Unassembled WGS sequence"/>
</dbReference>
<dbReference type="EMBL" id="JACEFO010002208">
    <property type="protein sequence ID" value="KAF8673432.1"/>
    <property type="molecule type" value="Genomic_DNA"/>
</dbReference>
<proteinExistence type="predicted"/>
<keyword evidence="2" id="KW-1185">Reference proteome</keyword>